<evidence type="ECO:0000256" key="4">
    <source>
        <dbReference type="ARBA" id="ARBA00023172"/>
    </source>
</evidence>
<dbReference type="InterPro" id="IPR011010">
    <property type="entry name" value="DNA_brk_join_enz"/>
</dbReference>
<dbReference type="Pfam" id="PF13356">
    <property type="entry name" value="Arm-DNA-bind_3"/>
    <property type="match status" value="1"/>
</dbReference>
<dbReference type="PROSITE" id="PS51898">
    <property type="entry name" value="TYR_RECOMBINASE"/>
    <property type="match status" value="1"/>
</dbReference>
<dbReference type="CDD" id="cd00801">
    <property type="entry name" value="INT_P4_C"/>
    <property type="match status" value="1"/>
</dbReference>
<comment type="similarity">
    <text evidence="1">Belongs to the 'phage' integrase family.</text>
</comment>
<sequence>MPRVVTPLTDTKIKNAKPTEKEYTLADGGGLQLRVKPNESKLWVLKYTHPFSSKRTNLGLGKYPDISLKEARVKREEIANLLANKIDPKAYFEKQLNEQKSKLINTFGCYAQKWITLKKQSVKPDTAAKMWSRLENHVLPKLSATPIEDLKPQLVIKTLQPLAAQGKLETVKRICRYINEVMEIGIAGGVLEVNYVQNVTKSFAAPNSKNMATIKPEQLPELMKSIALSQTTLLTKLLLEWQLHTMTRPKEAATARWDEIDIENSLWTIPAEKMKMNRPHTIPLSPQVIELLKKLLPISGHRNYLFPSHRNPNSHVNTQSANMALKRMGYKGTLVSHGLRALASTILNEKGFNYDHIEAALAHKDRNQIRAAYNKAQYIEQRREMMNWWSQHIEEASITKTSQGITKK</sequence>
<dbReference type="Proteomes" id="UP000244441">
    <property type="component" value="Chromosome"/>
</dbReference>
<dbReference type="GO" id="GO:0003677">
    <property type="term" value="F:DNA binding"/>
    <property type="evidence" value="ECO:0007669"/>
    <property type="project" value="UniProtKB-KW"/>
</dbReference>
<dbReference type="InterPro" id="IPR053876">
    <property type="entry name" value="Phage_int_M"/>
</dbReference>
<dbReference type="GO" id="GO:0006310">
    <property type="term" value="P:DNA recombination"/>
    <property type="evidence" value="ECO:0007669"/>
    <property type="project" value="UniProtKB-KW"/>
</dbReference>
<dbReference type="GO" id="GO:0015074">
    <property type="term" value="P:DNA integration"/>
    <property type="evidence" value="ECO:0007669"/>
    <property type="project" value="UniProtKB-KW"/>
</dbReference>
<dbReference type="PANTHER" id="PTHR30629:SF6">
    <property type="entry name" value="PROPHAGE INTEGRASE INTA-RELATED"/>
    <property type="match status" value="1"/>
</dbReference>
<dbReference type="Gene3D" id="1.10.443.10">
    <property type="entry name" value="Intergrase catalytic core"/>
    <property type="match status" value="1"/>
</dbReference>
<dbReference type="InterPro" id="IPR002104">
    <property type="entry name" value="Integrase_catalytic"/>
</dbReference>
<dbReference type="KEGG" id="cate:C2869_19510"/>
<keyword evidence="4" id="KW-0233">DNA recombination</keyword>
<accession>A0A2S0VW59</accession>
<dbReference type="AlphaFoldDB" id="A0A2S0VW59"/>
<evidence type="ECO:0000256" key="3">
    <source>
        <dbReference type="ARBA" id="ARBA00023125"/>
    </source>
</evidence>
<evidence type="ECO:0000313" key="7">
    <source>
        <dbReference type="Proteomes" id="UP000244441"/>
    </source>
</evidence>
<dbReference type="InterPro" id="IPR025166">
    <property type="entry name" value="Integrase_DNA_bind_dom"/>
</dbReference>
<dbReference type="InterPro" id="IPR050808">
    <property type="entry name" value="Phage_Integrase"/>
</dbReference>
<evidence type="ECO:0000313" key="6">
    <source>
        <dbReference type="EMBL" id="AWB68456.1"/>
    </source>
</evidence>
<dbReference type="Pfam" id="PF22022">
    <property type="entry name" value="Phage_int_M"/>
    <property type="match status" value="1"/>
</dbReference>
<dbReference type="InterPro" id="IPR038488">
    <property type="entry name" value="Integrase_DNA-bd_sf"/>
</dbReference>
<dbReference type="Gene3D" id="1.10.150.130">
    <property type="match status" value="1"/>
</dbReference>
<evidence type="ECO:0000256" key="1">
    <source>
        <dbReference type="ARBA" id="ARBA00008857"/>
    </source>
</evidence>
<feature type="domain" description="Tyr recombinase" evidence="5">
    <location>
        <begin position="209"/>
        <end position="386"/>
    </location>
</feature>
<dbReference type="InterPro" id="IPR010998">
    <property type="entry name" value="Integrase_recombinase_N"/>
</dbReference>
<protein>
    <submittedName>
        <fullName evidence="6">Integrase</fullName>
    </submittedName>
</protein>
<keyword evidence="3" id="KW-0238">DNA-binding</keyword>
<dbReference type="NCBIfam" id="NF007246">
    <property type="entry name" value="PRK09692.1"/>
    <property type="match status" value="1"/>
</dbReference>
<keyword evidence="7" id="KW-1185">Reference proteome</keyword>
<keyword evidence="2" id="KW-0229">DNA integration</keyword>
<evidence type="ECO:0000256" key="2">
    <source>
        <dbReference type="ARBA" id="ARBA00022908"/>
    </source>
</evidence>
<proteinExistence type="inferred from homology"/>
<reference evidence="6 7" key="1">
    <citation type="submission" date="2018-01" db="EMBL/GenBank/DDBJ databases">
        <title>Genome sequence of a Cantenovulum-like bacteria.</title>
        <authorList>
            <person name="Tan W.R."/>
            <person name="Lau N.-S."/>
            <person name="Go F."/>
            <person name="Amirul A.-A.A."/>
        </authorList>
    </citation>
    <scope>NUCLEOTIDE SEQUENCE [LARGE SCALE GENOMIC DNA]</scope>
    <source>
        <strain evidence="6 7">CCB-QB4</strain>
    </source>
</reference>
<evidence type="ECO:0000259" key="5">
    <source>
        <dbReference type="PROSITE" id="PS51898"/>
    </source>
</evidence>
<dbReference type="RefSeq" id="WP_108604515.1">
    <property type="nucleotide sequence ID" value="NZ_CP026604.1"/>
</dbReference>
<dbReference type="OrthoDB" id="9795573at2"/>
<dbReference type="InterPro" id="IPR013762">
    <property type="entry name" value="Integrase-like_cat_sf"/>
</dbReference>
<dbReference type="Pfam" id="PF00589">
    <property type="entry name" value="Phage_integrase"/>
    <property type="match status" value="1"/>
</dbReference>
<dbReference type="PANTHER" id="PTHR30629">
    <property type="entry name" value="PROPHAGE INTEGRASE"/>
    <property type="match status" value="1"/>
</dbReference>
<name>A0A2S0VW59_9ALTE</name>
<dbReference type="Gene3D" id="3.30.160.390">
    <property type="entry name" value="Integrase, DNA-binding domain"/>
    <property type="match status" value="1"/>
</dbReference>
<organism evidence="6 7">
    <name type="scientific">Saccharobesus litoralis</name>
    <dbReference type="NCBI Taxonomy" id="2172099"/>
    <lineage>
        <taxon>Bacteria</taxon>
        <taxon>Pseudomonadati</taxon>
        <taxon>Pseudomonadota</taxon>
        <taxon>Gammaproteobacteria</taxon>
        <taxon>Alteromonadales</taxon>
        <taxon>Alteromonadaceae</taxon>
        <taxon>Saccharobesus</taxon>
    </lineage>
</organism>
<dbReference type="SUPFAM" id="SSF56349">
    <property type="entry name" value="DNA breaking-rejoining enzymes"/>
    <property type="match status" value="1"/>
</dbReference>
<dbReference type="EMBL" id="CP026604">
    <property type="protein sequence ID" value="AWB68456.1"/>
    <property type="molecule type" value="Genomic_DNA"/>
</dbReference>
<gene>
    <name evidence="6" type="ORF">C2869_19510</name>
</gene>